<gene>
    <name evidence="3" type="ORF">Lrub_2463</name>
</gene>
<evidence type="ECO:0000313" key="3">
    <source>
        <dbReference type="EMBL" id="KTD45666.1"/>
    </source>
</evidence>
<feature type="region of interest" description="Disordered" evidence="1">
    <location>
        <begin position="373"/>
        <end position="396"/>
    </location>
</feature>
<dbReference type="PATRIC" id="fig|458.5.peg.2565"/>
<dbReference type="InterPro" id="IPR003615">
    <property type="entry name" value="HNH_nuc"/>
</dbReference>
<reference evidence="3 4" key="1">
    <citation type="submission" date="2015-11" db="EMBL/GenBank/DDBJ databases">
        <title>Genomic analysis of 38 Legionella species identifies large and diverse effector repertoires.</title>
        <authorList>
            <person name="Burstein D."/>
            <person name="Amaro F."/>
            <person name="Zusman T."/>
            <person name="Lifshitz Z."/>
            <person name="Cohen O."/>
            <person name="Gilbert J.A."/>
            <person name="Pupko T."/>
            <person name="Shuman H.A."/>
            <person name="Segal G."/>
        </authorList>
    </citation>
    <scope>NUCLEOTIDE SEQUENCE [LARGE SCALE GENOMIC DNA]</scope>
    <source>
        <strain evidence="3 4">WA-270A-C2</strain>
    </source>
</reference>
<dbReference type="Pfam" id="PF13930">
    <property type="entry name" value="Endonuclea_NS_2"/>
    <property type="match status" value="1"/>
</dbReference>
<dbReference type="STRING" id="458.Lrub_2463"/>
<dbReference type="InterPro" id="IPR044929">
    <property type="entry name" value="DNA/RNA_non-sp_Endonuclease_sf"/>
</dbReference>
<feature type="domain" description="Type VII secretion system protein EssD-like" evidence="2">
    <location>
        <begin position="251"/>
        <end position="328"/>
    </location>
</feature>
<dbReference type="CDD" id="cd00085">
    <property type="entry name" value="HNHc"/>
    <property type="match status" value="1"/>
</dbReference>
<name>A0A0W0XMQ7_9GAMM</name>
<accession>A0A0W0XMQ7</accession>
<dbReference type="Gene3D" id="3.40.570.10">
    <property type="entry name" value="Extracellular Endonuclease, subunit A"/>
    <property type="match status" value="1"/>
</dbReference>
<dbReference type="InterPro" id="IPR044927">
    <property type="entry name" value="Endonuclea_NS_2"/>
</dbReference>
<dbReference type="Proteomes" id="UP000054608">
    <property type="component" value="Unassembled WGS sequence"/>
</dbReference>
<dbReference type="RefSeq" id="WP_058532438.1">
    <property type="nucleotide sequence ID" value="NZ_CAAAIN010000009.1"/>
</dbReference>
<protein>
    <recommendedName>
        <fullName evidence="2">Type VII secretion system protein EssD-like domain-containing protein</fullName>
    </recommendedName>
</protein>
<evidence type="ECO:0000256" key="1">
    <source>
        <dbReference type="SAM" id="MobiDB-lite"/>
    </source>
</evidence>
<keyword evidence="4" id="KW-1185">Reference proteome</keyword>
<dbReference type="EMBL" id="LNYT01000022">
    <property type="protein sequence ID" value="KTD45666.1"/>
    <property type="molecule type" value="Genomic_DNA"/>
</dbReference>
<organism evidence="3 4">
    <name type="scientific">Legionella rubrilucens</name>
    <dbReference type="NCBI Taxonomy" id="458"/>
    <lineage>
        <taxon>Bacteria</taxon>
        <taxon>Pseudomonadati</taxon>
        <taxon>Pseudomonadota</taxon>
        <taxon>Gammaproteobacteria</taxon>
        <taxon>Legionellales</taxon>
        <taxon>Legionellaceae</taxon>
        <taxon>Legionella</taxon>
    </lineage>
</organism>
<dbReference type="OrthoDB" id="5646774at2"/>
<dbReference type="AlphaFoldDB" id="A0A0W0XMQ7"/>
<proteinExistence type="predicted"/>
<comment type="caution">
    <text evidence="3">The sequence shown here is derived from an EMBL/GenBank/DDBJ whole genome shotgun (WGS) entry which is preliminary data.</text>
</comment>
<evidence type="ECO:0000313" key="4">
    <source>
        <dbReference type="Proteomes" id="UP000054608"/>
    </source>
</evidence>
<sequence>MPLKPEQLKKYQVDIQRIVPGVVNLHLSESQWQDLSDRLPTGQSQQQAIQVKKLTFTRIVLALSKVTGQHPNPIIRQISNKQPSRACKKEPDPQTVSLPRKRKIDKVLNPEDNQFVSEKKKLTTPLKKTGVTGKDSLQQVTPKHGYTREALTPGGTRVRLFFSNSQGSLYKKVTPVGNRTNQGKVDLSKARKRLFDEKLPTTLYKERPKAQRFVATLNTMLPEGQNRLCSQKQLTQATCKDIFIAHGHDEANTTHGNQYHWSHLVAHFLGGDHSIDNLIPATRQCNLSILQIVEREIAERLKSGVPSITITVTPHYDQDDSLIPSEIIYRLEWLKKDCMNEFHQEEIRFNPASYGFPTRSMQASIDQLRKAAEEEHPLESTDSETNQHSALLKVSL</sequence>
<evidence type="ECO:0000259" key="2">
    <source>
        <dbReference type="Pfam" id="PF13930"/>
    </source>
</evidence>